<dbReference type="FunFam" id="1.20.5.370:FF:000010">
    <property type="entry name" value="Myosin heavy chain, isoform G"/>
    <property type="match status" value="1"/>
</dbReference>
<evidence type="ECO:0000256" key="11">
    <source>
        <dbReference type="SAM" id="Coils"/>
    </source>
</evidence>
<evidence type="ECO:0000259" key="13">
    <source>
        <dbReference type="Pfam" id="PF01576"/>
    </source>
</evidence>
<feature type="domain" description="Myosin tail" evidence="13">
    <location>
        <begin position="18"/>
        <end position="423"/>
    </location>
</feature>
<keyword evidence="7" id="KW-0518">Myosin</keyword>
<protein>
    <recommendedName>
        <fullName evidence="13">Myosin tail domain-containing protein</fullName>
    </recommendedName>
</protein>
<dbReference type="AlphaFoldDB" id="C3YHC4"/>
<evidence type="ECO:0000256" key="7">
    <source>
        <dbReference type="ARBA" id="ARBA00023123"/>
    </source>
</evidence>
<dbReference type="FunFam" id="1.20.5.370:FF:000008">
    <property type="entry name" value="Myosin heavy chain"/>
    <property type="match status" value="1"/>
</dbReference>
<feature type="compositionally biased region" description="Gly residues" evidence="12">
    <location>
        <begin position="458"/>
        <end position="480"/>
    </location>
</feature>
<proteinExistence type="predicted"/>
<keyword evidence="5" id="KW-0067">ATP-binding</keyword>
<evidence type="ECO:0000256" key="6">
    <source>
        <dbReference type="ARBA" id="ARBA00023054"/>
    </source>
</evidence>
<feature type="coiled-coil region" evidence="11">
    <location>
        <begin position="361"/>
        <end position="423"/>
    </location>
</feature>
<evidence type="ECO:0000256" key="12">
    <source>
        <dbReference type="SAM" id="MobiDB-lite"/>
    </source>
</evidence>
<dbReference type="InterPro" id="IPR002928">
    <property type="entry name" value="Myosin_tail"/>
</dbReference>
<feature type="coiled-coil region" evidence="11">
    <location>
        <begin position="122"/>
        <end position="201"/>
    </location>
</feature>
<evidence type="ECO:0000256" key="5">
    <source>
        <dbReference type="ARBA" id="ARBA00022840"/>
    </source>
</evidence>
<keyword evidence="3" id="KW-0963">Cytoplasm</keyword>
<dbReference type="PANTHER" id="PTHR46349:SF7">
    <property type="entry name" value="MYOSIN TAIL DOMAIN-CONTAINING PROTEIN"/>
    <property type="match status" value="1"/>
</dbReference>
<keyword evidence="10" id="KW-0009">Actin-binding</keyword>
<evidence type="ECO:0000313" key="14">
    <source>
        <dbReference type="EMBL" id="EEN60360.1"/>
    </source>
</evidence>
<evidence type="ECO:0000256" key="3">
    <source>
        <dbReference type="ARBA" id="ARBA00022490"/>
    </source>
</evidence>
<gene>
    <name evidence="14" type="ORF">BRAFLDRAFT_124216</name>
</gene>
<keyword evidence="9" id="KW-0514">Muscle protein</keyword>
<dbReference type="GO" id="GO:0016459">
    <property type="term" value="C:myosin complex"/>
    <property type="evidence" value="ECO:0007669"/>
    <property type="project" value="UniProtKB-KW"/>
</dbReference>
<dbReference type="InterPro" id="IPR014751">
    <property type="entry name" value="XRCC4-like_C"/>
</dbReference>
<dbReference type="FunFam" id="1.20.5.370:FF:000001">
    <property type="entry name" value="Myosin heavy chain"/>
    <property type="match status" value="1"/>
</dbReference>
<reference evidence="14" key="1">
    <citation type="journal article" date="2008" name="Nature">
        <title>The amphioxus genome and the evolution of the chordate karyotype.</title>
        <authorList>
            <consortium name="US DOE Joint Genome Institute (JGI-PGF)"/>
            <person name="Putnam N.H."/>
            <person name="Butts T."/>
            <person name="Ferrier D.E.K."/>
            <person name="Furlong R.F."/>
            <person name="Hellsten U."/>
            <person name="Kawashima T."/>
            <person name="Robinson-Rechavi M."/>
            <person name="Shoguchi E."/>
            <person name="Terry A."/>
            <person name="Yu J.-K."/>
            <person name="Benito-Gutierrez E.L."/>
            <person name="Dubchak I."/>
            <person name="Garcia-Fernandez J."/>
            <person name="Gibson-Brown J.J."/>
            <person name="Grigoriev I.V."/>
            <person name="Horton A.C."/>
            <person name="de Jong P.J."/>
            <person name="Jurka J."/>
            <person name="Kapitonov V.V."/>
            <person name="Kohara Y."/>
            <person name="Kuroki Y."/>
            <person name="Lindquist E."/>
            <person name="Lucas S."/>
            <person name="Osoegawa K."/>
            <person name="Pennacchio L.A."/>
            <person name="Salamov A.A."/>
            <person name="Satou Y."/>
            <person name="Sauka-Spengler T."/>
            <person name="Schmutz J."/>
            <person name="Shin-I T."/>
            <person name="Toyoda A."/>
            <person name="Bronner-Fraser M."/>
            <person name="Fujiyama A."/>
            <person name="Holland L.Z."/>
            <person name="Holland P.W.H."/>
            <person name="Satoh N."/>
            <person name="Rokhsar D.S."/>
        </authorList>
    </citation>
    <scope>NUCLEOTIDE SEQUENCE [LARGE SCALE GENOMIC DNA]</scope>
    <source>
        <strain evidence="14">S238N-H82</strain>
        <tissue evidence="14">Testes</tissue>
    </source>
</reference>
<dbReference type="GO" id="GO:0003779">
    <property type="term" value="F:actin binding"/>
    <property type="evidence" value="ECO:0007669"/>
    <property type="project" value="UniProtKB-KW"/>
</dbReference>
<evidence type="ECO:0000256" key="4">
    <source>
        <dbReference type="ARBA" id="ARBA00022741"/>
    </source>
</evidence>
<dbReference type="GO" id="GO:0032982">
    <property type="term" value="C:myosin filament"/>
    <property type="evidence" value="ECO:0007669"/>
    <property type="project" value="UniProtKB-KW"/>
</dbReference>
<dbReference type="InParanoid" id="C3YHC4"/>
<evidence type="ECO:0000256" key="2">
    <source>
        <dbReference type="ARBA" id="ARBA00022433"/>
    </source>
</evidence>
<dbReference type="EMBL" id="GG666513">
    <property type="protein sequence ID" value="EEN60360.1"/>
    <property type="molecule type" value="Genomic_DNA"/>
</dbReference>
<dbReference type="Pfam" id="PF01576">
    <property type="entry name" value="Myosin_tail_1"/>
    <property type="match status" value="1"/>
</dbReference>
<accession>C3YHC4</accession>
<evidence type="ECO:0000256" key="9">
    <source>
        <dbReference type="ARBA" id="ARBA00023179"/>
    </source>
</evidence>
<name>C3YHC4_BRAFL</name>
<feature type="region of interest" description="Disordered" evidence="12">
    <location>
        <begin position="1"/>
        <end position="28"/>
    </location>
</feature>
<dbReference type="SUPFAM" id="SSF90257">
    <property type="entry name" value="Myosin rod fragments"/>
    <property type="match status" value="1"/>
</dbReference>
<keyword evidence="4" id="KW-0547">Nucleotide-binding</keyword>
<evidence type="ECO:0000256" key="8">
    <source>
        <dbReference type="ARBA" id="ARBA00023175"/>
    </source>
</evidence>
<comment type="subcellular location">
    <subcellularLocation>
        <location evidence="1">Cytoplasm</location>
        <location evidence="1">Myofibril</location>
    </subcellularLocation>
</comment>
<sequence>MSRERLEDCSDLQDQLSGSGRAVSETEKAKRRLEVELEDLRSALDEAEGALEIEQGKVVRIQLELTQLKSDIDRRLSEKEEEFESTIKMHHRTIEQMNEQVDVESRGRAEALRQNNVLSGQLGELEINLEGATRANNDAKKLLAKLHTQLQELQMTLDETSRMRSDMRDQVGLKDRYCSTIQSEIEEVRRLLEDADRARKLADASLSESHDRVSELTTQTSGLVTQRRKLEGDLDTLRAELEEYINELRVTEEKSKRAVSDAGRMAEELRTEQDQNQHMLKVKHNLEMTFKDLQQQLEEAEQSALKGGKRALAKVEERIRELEMQLSIIQKQHQDDVKALRKNDRSLKEFAAQDDENKKNQIRLQDLIEKLQSKIKMYKRQVEEAESSAGQSLSKYRHAQHELEDAVERMEMAEASLNKMRSRTTETHVVARRHVGSGVRSAAPSAHFSGGHSAHYTSGGGGAHFTSSGGGAHLSIGGGSSSSTHTSRQVYGDEGAGGTTVVRRTVTRTTRRVVTSSDED</sequence>
<keyword evidence="2" id="KW-0787">Thick filament</keyword>
<keyword evidence="6 11" id="KW-0175">Coiled coil</keyword>
<feature type="coiled-coil region" evidence="11">
    <location>
        <begin position="227"/>
        <end position="332"/>
    </location>
</feature>
<evidence type="ECO:0000256" key="1">
    <source>
        <dbReference type="ARBA" id="ARBA00004657"/>
    </source>
</evidence>
<dbReference type="Gene3D" id="1.20.5.370">
    <property type="match status" value="4"/>
</dbReference>
<dbReference type="eggNOG" id="KOG0161">
    <property type="taxonomic scope" value="Eukaryota"/>
</dbReference>
<dbReference type="GO" id="GO:0030016">
    <property type="term" value="C:myofibril"/>
    <property type="evidence" value="ECO:0007669"/>
    <property type="project" value="UniProtKB-SubCell"/>
</dbReference>
<organism>
    <name type="scientific">Branchiostoma floridae</name>
    <name type="common">Florida lancelet</name>
    <name type="synonym">Amphioxus</name>
    <dbReference type="NCBI Taxonomy" id="7739"/>
    <lineage>
        <taxon>Eukaryota</taxon>
        <taxon>Metazoa</taxon>
        <taxon>Chordata</taxon>
        <taxon>Cephalochordata</taxon>
        <taxon>Leptocardii</taxon>
        <taxon>Amphioxiformes</taxon>
        <taxon>Branchiostomatidae</taxon>
        <taxon>Branchiostoma</taxon>
    </lineage>
</organism>
<keyword evidence="8" id="KW-0505">Motor protein</keyword>
<dbReference type="PANTHER" id="PTHR46349">
    <property type="entry name" value="CINGULIN-LIKE PROTEIN 1-RELATED"/>
    <property type="match status" value="1"/>
</dbReference>
<feature type="region of interest" description="Disordered" evidence="12">
    <location>
        <begin position="437"/>
        <end position="520"/>
    </location>
</feature>
<dbReference type="GO" id="GO:0005524">
    <property type="term" value="F:ATP binding"/>
    <property type="evidence" value="ECO:0007669"/>
    <property type="project" value="UniProtKB-KW"/>
</dbReference>
<dbReference type="STRING" id="7739.C3YHC4"/>
<evidence type="ECO:0000256" key="10">
    <source>
        <dbReference type="ARBA" id="ARBA00023203"/>
    </source>
</evidence>